<organism evidence="2 3">
    <name type="scientific">Lottia gigantea</name>
    <name type="common">Giant owl limpet</name>
    <dbReference type="NCBI Taxonomy" id="225164"/>
    <lineage>
        <taxon>Eukaryota</taxon>
        <taxon>Metazoa</taxon>
        <taxon>Spiralia</taxon>
        <taxon>Lophotrochozoa</taxon>
        <taxon>Mollusca</taxon>
        <taxon>Gastropoda</taxon>
        <taxon>Patellogastropoda</taxon>
        <taxon>Lottioidea</taxon>
        <taxon>Lottiidae</taxon>
        <taxon>Lottia</taxon>
    </lineage>
</organism>
<protein>
    <submittedName>
        <fullName evidence="2">Uncharacterized protein</fullName>
    </submittedName>
</protein>
<sequence>MSSEQSCSDSQSDSECYEIETFARFELPPFVPNGGEHSDIVNNSALSPEAEEFVPTISDCVDVSVNFENPSEIISDQSVLDIENDNELDTPQHDNIPQSEKKIDSSDSIRRSSRLRNAPTRLTFDTLGEPTFQHIDSRCVDNPNPSVENSSTSNLALDMFMWASSLFTRPSPSKILVV</sequence>
<accession>V4B1W6</accession>
<dbReference type="Proteomes" id="UP000030746">
    <property type="component" value="Unassembled WGS sequence"/>
</dbReference>
<evidence type="ECO:0000313" key="2">
    <source>
        <dbReference type="EMBL" id="ESP01366.1"/>
    </source>
</evidence>
<dbReference type="RefSeq" id="XP_009048000.1">
    <property type="nucleotide sequence ID" value="XM_009049752.1"/>
</dbReference>
<name>V4B1W6_LOTGI</name>
<keyword evidence="3" id="KW-1185">Reference proteome</keyword>
<dbReference type="CTD" id="20237418"/>
<evidence type="ECO:0000313" key="3">
    <source>
        <dbReference type="Proteomes" id="UP000030746"/>
    </source>
</evidence>
<feature type="compositionally biased region" description="Basic and acidic residues" evidence="1">
    <location>
        <begin position="99"/>
        <end position="110"/>
    </location>
</feature>
<dbReference type="KEGG" id="lgi:LOTGIDRAFT_157543"/>
<gene>
    <name evidence="2" type="ORF">LOTGIDRAFT_157543</name>
</gene>
<reference evidence="2 3" key="1">
    <citation type="journal article" date="2013" name="Nature">
        <title>Insights into bilaterian evolution from three spiralian genomes.</title>
        <authorList>
            <person name="Simakov O."/>
            <person name="Marletaz F."/>
            <person name="Cho S.J."/>
            <person name="Edsinger-Gonzales E."/>
            <person name="Havlak P."/>
            <person name="Hellsten U."/>
            <person name="Kuo D.H."/>
            <person name="Larsson T."/>
            <person name="Lv J."/>
            <person name="Arendt D."/>
            <person name="Savage R."/>
            <person name="Osoegawa K."/>
            <person name="de Jong P."/>
            <person name="Grimwood J."/>
            <person name="Chapman J.A."/>
            <person name="Shapiro H."/>
            <person name="Aerts A."/>
            <person name="Otillar R.P."/>
            <person name="Terry A.Y."/>
            <person name="Boore J.L."/>
            <person name="Grigoriev I.V."/>
            <person name="Lindberg D.R."/>
            <person name="Seaver E.C."/>
            <person name="Weisblat D.A."/>
            <person name="Putnam N.H."/>
            <person name="Rokhsar D.S."/>
        </authorList>
    </citation>
    <scope>NUCLEOTIDE SEQUENCE [LARGE SCALE GENOMIC DNA]</scope>
</reference>
<proteinExistence type="predicted"/>
<dbReference type="AlphaFoldDB" id="V4B1W6"/>
<dbReference type="EMBL" id="KB200521">
    <property type="protein sequence ID" value="ESP01366.1"/>
    <property type="molecule type" value="Genomic_DNA"/>
</dbReference>
<feature type="region of interest" description="Disordered" evidence="1">
    <location>
        <begin position="85"/>
        <end position="115"/>
    </location>
</feature>
<dbReference type="GeneID" id="20237418"/>
<evidence type="ECO:0000256" key="1">
    <source>
        <dbReference type="SAM" id="MobiDB-lite"/>
    </source>
</evidence>
<dbReference type="HOGENOM" id="CLU_1512308_0_0_1"/>